<dbReference type="Proteomes" id="UP000419144">
    <property type="component" value="Unassembled WGS sequence"/>
</dbReference>
<comment type="caution">
    <text evidence="2">The sequence shown here is derived from an EMBL/GenBank/DDBJ whole genome shotgun (WGS) entry which is preliminary data.</text>
</comment>
<feature type="region of interest" description="Disordered" evidence="1">
    <location>
        <begin position="714"/>
        <end position="746"/>
    </location>
</feature>
<reference evidence="2" key="1">
    <citation type="submission" date="2019-11" db="EMBL/GenBank/DDBJ databases">
        <title>Leishmania tarentolae CDS.</title>
        <authorList>
            <person name="Goto Y."/>
            <person name="Yamagishi J."/>
        </authorList>
    </citation>
    <scope>NUCLEOTIDE SEQUENCE [LARGE SCALE GENOMIC DNA]</scope>
    <source>
        <strain evidence="2">Parrot Tar II</strain>
    </source>
</reference>
<dbReference type="EMBL" id="BLBS01000029">
    <property type="protein sequence ID" value="GET88596.1"/>
    <property type="molecule type" value="Genomic_DNA"/>
</dbReference>
<evidence type="ECO:0000313" key="2">
    <source>
        <dbReference type="EMBL" id="GET88596.1"/>
    </source>
</evidence>
<dbReference type="AlphaFoldDB" id="A0A640KFW2"/>
<feature type="region of interest" description="Disordered" evidence="1">
    <location>
        <begin position="285"/>
        <end position="305"/>
    </location>
</feature>
<feature type="compositionally biased region" description="Polar residues" evidence="1">
    <location>
        <begin position="181"/>
        <end position="192"/>
    </location>
</feature>
<dbReference type="OrthoDB" id="267858at2759"/>
<feature type="compositionally biased region" description="Basic residues" evidence="1">
    <location>
        <begin position="719"/>
        <end position="730"/>
    </location>
</feature>
<evidence type="ECO:0000256" key="1">
    <source>
        <dbReference type="SAM" id="MobiDB-lite"/>
    </source>
</evidence>
<feature type="compositionally biased region" description="Low complexity" evidence="1">
    <location>
        <begin position="731"/>
        <end position="741"/>
    </location>
</feature>
<protein>
    <submittedName>
        <fullName evidence="2">Uncharacterized protein</fullName>
    </submittedName>
</protein>
<evidence type="ECO:0000313" key="3">
    <source>
        <dbReference type="Proteomes" id="UP000419144"/>
    </source>
</evidence>
<gene>
    <name evidence="2" type="ORF">LtaPh_2212100</name>
</gene>
<feature type="compositionally biased region" description="Polar residues" evidence="1">
    <location>
        <begin position="223"/>
        <end position="233"/>
    </location>
</feature>
<accession>A0A640KFW2</accession>
<organism evidence="2 3">
    <name type="scientific">Leishmania tarentolae</name>
    <name type="common">Sauroleishmania tarentolae</name>
    <dbReference type="NCBI Taxonomy" id="5689"/>
    <lineage>
        <taxon>Eukaryota</taxon>
        <taxon>Discoba</taxon>
        <taxon>Euglenozoa</taxon>
        <taxon>Kinetoplastea</taxon>
        <taxon>Metakinetoplastina</taxon>
        <taxon>Trypanosomatida</taxon>
        <taxon>Trypanosomatidae</taxon>
        <taxon>Leishmaniinae</taxon>
        <taxon>Leishmania</taxon>
        <taxon>lizard Leishmania</taxon>
    </lineage>
</organism>
<dbReference type="VEuPathDB" id="TriTrypDB:LtaPh_2212100"/>
<feature type="region of interest" description="Disordered" evidence="1">
    <location>
        <begin position="169"/>
        <end position="233"/>
    </location>
</feature>
<proteinExistence type="predicted"/>
<sequence length="1050" mass="110216">MMLMSQSLSTYSLVQCVVSAAQFTSGEICFYDTYAELTASDADGNSTSPLRVEYDVLEHFRIVRAQGIMRLTLPRGVVRRWAAQNAFESQLDEYEGEPVNTYGCSSAEAGTVSGQTTAVLLLQLGVEDMSAFMLSIAPLIAASRRTRSVSRISVTEPLPVYGVPLVDPAGSIRTDAATSPREMSTASASSQEDATDVDSAGDENNAAPVRCRQQFRRQRQRQGEGSTAHCTASCTDDNAEHMVECAPAKDTALGASEAVAELLGGDSDGCAAGVTGAKAHRDVQISGSPAAPAGGEHEDGKSTARRISGPASAFTIAATETVAQADRRAPSSKHRSSQQSTPSRFYNTLESVAEELAELVAETEQPEHCRGGRGEPLHRRRPTVEVAMTVLRCADQQKASRRIRRQPLPITTFSAAPSLCPSLMSTISETHVQCHPQQQQSPSATAAKLQCEAHATPDADSVPAAKKQQSYERPMGLKAHMQGRGSARVTRNGGGGAHLCASELSFTASTKLPQLTTPDACDGCAEPREGDAMPSPKPEEALDGVHKTATTSDSAVCDVHQVRHICDGGAGSDIQWAGLRSSTATHGFSNASKGGCREHVCAAPVSTPTRPPSRSSSAASSVQLGDMLAVSRAVNEPETAAGGIIASSRRIAPCSGDGAGAVPLKPLPPYTRSGSAADVAAYMRGLFPVEDTILKPTRQRRKVQAATAVGSVKELSASQRRRRAPARRAVTRTASPTAAASHLVSTGKPVKAVPSLPLPSATKLNDDISVSAVTRATAQRRPRSPTVRALGTARKRAKVNTAAAAHLSYNSVDAAQSRETNTEATAGGGTAGKGAAACLTKPAQREEFCSASVPTRVAVSVRDADALGLIQAPLLLRSAASAAKPDAVETAFVAASAEEEAAAYAAAEEVAAADALNGDVTEAVGGLIKVPSTEAEVREVPRDSGYRRGTELPRAQLVMPEVASPAGGGSGTSCYHTVEVVADHHKNGDRDSISSSQVTCPLLYCRESRKERSRRVLRYMNLISQSIAIVHETHDALRGLLLLMMEDTQL</sequence>
<name>A0A640KFW2_LEITA</name>
<keyword evidence="3" id="KW-1185">Reference proteome</keyword>
<feature type="region of interest" description="Disordered" evidence="1">
    <location>
        <begin position="774"/>
        <end position="795"/>
    </location>
</feature>
<feature type="region of interest" description="Disordered" evidence="1">
    <location>
        <begin position="322"/>
        <end position="345"/>
    </location>
</feature>